<organism evidence="5 6">
    <name type="scientific">Candidatus Nomurabacteria bacterium RIFCSPLOWO2_02_FULL_40_10</name>
    <dbReference type="NCBI Taxonomy" id="1801786"/>
    <lineage>
        <taxon>Bacteria</taxon>
        <taxon>Candidatus Nomuraibacteriota</taxon>
    </lineage>
</organism>
<evidence type="ECO:0000256" key="2">
    <source>
        <dbReference type="ARBA" id="ARBA00022803"/>
    </source>
</evidence>
<evidence type="ECO:0000256" key="1">
    <source>
        <dbReference type="ARBA" id="ARBA00022737"/>
    </source>
</evidence>
<accession>A0A1F6XZU3</accession>
<keyword evidence="4" id="KW-0472">Membrane</keyword>
<dbReference type="AlphaFoldDB" id="A0A1F6XZU3"/>
<feature type="transmembrane region" description="Helical" evidence="4">
    <location>
        <begin position="408"/>
        <end position="426"/>
    </location>
</feature>
<gene>
    <name evidence="5" type="ORF">A3H53_03040</name>
</gene>
<dbReference type="Proteomes" id="UP000176479">
    <property type="component" value="Unassembled WGS sequence"/>
</dbReference>
<dbReference type="PANTHER" id="PTHR44227:SF3">
    <property type="entry name" value="PROTEIN O-MANNOSYL-TRANSFERASE TMTC4"/>
    <property type="match status" value="1"/>
</dbReference>
<evidence type="ECO:0000256" key="4">
    <source>
        <dbReference type="SAM" id="Phobius"/>
    </source>
</evidence>
<keyword evidence="4" id="KW-0812">Transmembrane</keyword>
<feature type="repeat" description="TPR" evidence="3">
    <location>
        <begin position="484"/>
        <end position="517"/>
    </location>
</feature>
<evidence type="ECO:0000256" key="3">
    <source>
        <dbReference type="PROSITE-ProRule" id="PRU00339"/>
    </source>
</evidence>
<sequence>MKRKTWLPILVLVVTGSFIYLFNLNNSLFWDDDDWIINNNSVHSISWDNIKFWFSNNVLTGVGLQSNYYRPFLFFTFALNWIISGTGPFIYHLTSNAIHILNALLIFWLIRIIFKIDLLAFLTSLFFLIHPLQTEAITYISGRGDALVTMFMLLALLFFYKKETAKQSAVYSLWSVVFLVLGLLSRETGIIFPFLAIIFYVSFISLSTSSEQANKRFVASVKRGIIKTWPYFAVVIIYGVLRLTILNFQDTLNFYSEQNLYSENLHVRLFTLPPILWEYLKLLVVPIGLHMERSATIYTSLFQWPVWLIALTVLCIMYYVLRLYKNEKWADDKLMANGKWQTATPFRVWFFGVSWFFVALAPVSGITPINALIYEHWLYLPMVGFWLIISFYLLNLFDHLVTKKIRRWSLVVGLVVYFSFFFYQSIQRNILWSNPIEFYKDILKYEPDSVRINNNLGNQYFNQGDKKQAEFYYRKAAESEDSFAQPHFNIGSILQSRGDTKGAIVEFEKAIEIDPGFFYPYQNLAVIYAQQGDFVKAIINIEKLKLLIPDNPRVYYNSALVYLALNNKEKAVADLKEGLKYADTEPETEKLIGELIRQLTVK</sequence>
<dbReference type="PANTHER" id="PTHR44227">
    <property type="match status" value="1"/>
</dbReference>
<reference evidence="5 6" key="1">
    <citation type="journal article" date="2016" name="Nat. Commun.">
        <title>Thousands of microbial genomes shed light on interconnected biogeochemical processes in an aquifer system.</title>
        <authorList>
            <person name="Anantharaman K."/>
            <person name="Brown C.T."/>
            <person name="Hug L.A."/>
            <person name="Sharon I."/>
            <person name="Castelle C.J."/>
            <person name="Probst A.J."/>
            <person name="Thomas B.C."/>
            <person name="Singh A."/>
            <person name="Wilkins M.J."/>
            <person name="Karaoz U."/>
            <person name="Brodie E.L."/>
            <person name="Williams K.H."/>
            <person name="Hubbard S.S."/>
            <person name="Banfield J.F."/>
        </authorList>
    </citation>
    <scope>NUCLEOTIDE SEQUENCE [LARGE SCALE GENOMIC DNA]</scope>
</reference>
<feature type="transmembrane region" description="Helical" evidence="4">
    <location>
        <begin position="377"/>
        <end position="396"/>
    </location>
</feature>
<dbReference type="InterPro" id="IPR011990">
    <property type="entry name" value="TPR-like_helical_dom_sf"/>
</dbReference>
<comment type="caution">
    <text evidence="5">The sequence shown here is derived from an EMBL/GenBank/DDBJ whole genome shotgun (WGS) entry which is preliminary data.</text>
</comment>
<feature type="transmembrane region" description="Helical" evidence="4">
    <location>
        <begin position="190"/>
        <end position="208"/>
    </location>
</feature>
<evidence type="ECO:0000313" key="5">
    <source>
        <dbReference type="EMBL" id="OGI99649.1"/>
    </source>
</evidence>
<dbReference type="EMBL" id="MFVK01000014">
    <property type="protein sequence ID" value="OGI99649.1"/>
    <property type="molecule type" value="Genomic_DNA"/>
</dbReference>
<protein>
    <submittedName>
        <fullName evidence="5">Uncharacterized protein</fullName>
    </submittedName>
</protein>
<feature type="transmembrane region" description="Helical" evidence="4">
    <location>
        <begin position="72"/>
        <end position="91"/>
    </location>
</feature>
<keyword evidence="1" id="KW-0677">Repeat</keyword>
<feature type="transmembrane region" description="Helical" evidence="4">
    <location>
        <begin position="7"/>
        <end position="24"/>
    </location>
</feature>
<dbReference type="SUPFAM" id="SSF48452">
    <property type="entry name" value="TPR-like"/>
    <property type="match status" value="1"/>
</dbReference>
<proteinExistence type="predicted"/>
<dbReference type="Pfam" id="PF13414">
    <property type="entry name" value="TPR_11"/>
    <property type="match status" value="1"/>
</dbReference>
<feature type="transmembrane region" description="Helical" evidence="4">
    <location>
        <begin position="229"/>
        <end position="248"/>
    </location>
</feature>
<feature type="transmembrane region" description="Helical" evidence="4">
    <location>
        <begin position="103"/>
        <end position="130"/>
    </location>
</feature>
<dbReference type="Pfam" id="PF13181">
    <property type="entry name" value="TPR_8"/>
    <property type="match status" value="2"/>
</dbReference>
<dbReference type="InterPro" id="IPR019734">
    <property type="entry name" value="TPR_rpt"/>
</dbReference>
<dbReference type="SMART" id="SM00028">
    <property type="entry name" value="TPR"/>
    <property type="match status" value="4"/>
</dbReference>
<dbReference type="Gene3D" id="1.25.40.10">
    <property type="entry name" value="Tetratricopeptide repeat domain"/>
    <property type="match status" value="1"/>
</dbReference>
<feature type="transmembrane region" description="Helical" evidence="4">
    <location>
        <begin position="304"/>
        <end position="324"/>
    </location>
</feature>
<feature type="transmembrane region" description="Helical" evidence="4">
    <location>
        <begin position="136"/>
        <end position="159"/>
    </location>
</feature>
<keyword evidence="4" id="KW-1133">Transmembrane helix</keyword>
<feature type="transmembrane region" description="Helical" evidence="4">
    <location>
        <begin position="345"/>
        <end position="365"/>
    </location>
</feature>
<dbReference type="PROSITE" id="PS50005">
    <property type="entry name" value="TPR"/>
    <property type="match status" value="1"/>
</dbReference>
<name>A0A1F6XZU3_9BACT</name>
<feature type="transmembrane region" description="Helical" evidence="4">
    <location>
        <begin position="168"/>
        <end position="184"/>
    </location>
</feature>
<evidence type="ECO:0000313" key="6">
    <source>
        <dbReference type="Proteomes" id="UP000176479"/>
    </source>
</evidence>
<keyword evidence="2 3" id="KW-0802">TPR repeat</keyword>
<dbReference type="InterPro" id="IPR052346">
    <property type="entry name" value="O-mannosyl-transferase_TMTC"/>
</dbReference>